<evidence type="ECO:0000256" key="2">
    <source>
        <dbReference type="ARBA" id="ARBA00004370"/>
    </source>
</evidence>
<evidence type="ECO:0000256" key="4">
    <source>
        <dbReference type="ARBA" id="ARBA00022679"/>
    </source>
</evidence>
<dbReference type="GO" id="GO:0016301">
    <property type="term" value="F:kinase activity"/>
    <property type="evidence" value="ECO:0007669"/>
    <property type="project" value="UniProtKB-KW"/>
</dbReference>
<comment type="caution">
    <text evidence="10">The sequence shown here is derived from an EMBL/GenBank/DDBJ whole genome shotgun (WGS) entry which is preliminary data.</text>
</comment>
<dbReference type="PANTHER" id="PTHR42878:SF7">
    <property type="entry name" value="SENSOR HISTIDINE KINASE GLRK"/>
    <property type="match status" value="1"/>
</dbReference>
<dbReference type="SUPFAM" id="SSF55874">
    <property type="entry name" value="ATPase domain of HSP90 chaperone/DNA topoisomerase II/histidine kinase"/>
    <property type="match status" value="1"/>
</dbReference>
<dbReference type="Pfam" id="PF02518">
    <property type="entry name" value="HATPase_c"/>
    <property type="match status" value="1"/>
</dbReference>
<evidence type="ECO:0000256" key="3">
    <source>
        <dbReference type="ARBA" id="ARBA00012438"/>
    </source>
</evidence>
<dbReference type="InterPro" id="IPR050351">
    <property type="entry name" value="BphY/WalK/GraS-like"/>
</dbReference>
<dbReference type="SMART" id="SM00387">
    <property type="entry name" value="HATPase_c"/>
    <property type="match status" value="1"/>
</dbReference>
<evidence type="ECO:0000256" key="1">
    <source>
        <dbReference type="ARBA" id="ARBA00000085"/>
    </source>
</evidence>
<gene>
    <name evidence="10" type="ORF">K0U00_05795</name>
</gene>
<sequence>MDKLLDQLLNIARHEQHMPPLQLAPHILSELMRKVATDYLLFLDGKNVVLEADIEEVDVVAVIDAQLIERALRNLLDNAIRYGEEGHYLGIGLAEEGEDVLLTVKDRGKGIPQEEYERIFERFYRADGGRKGEGLGIGLSIVKEITESHHGMLGLASDLDKRIAPSGALER</sequence>
<dbReference type="Gene3D" id="3.30.565.10">
    <property type="entry name" value="Histidine kinase-like ATPase, C-terminal domain"/>
    <property type="match status" value="1"/>
</dbReference>
<keyword evidence="11" id="KW-1185">Reference proteome</keyword>
<dbReference type="PRINTS" id="PR00344">
    <property type="entry name" value="BCTRLSENSOR"/>
</dbReference>
<dbReference type="InterPro" id="IPR005467">
    <property type="entry name" value="His_kinase_dom"/>
</dbReference>
<accession>A0ABS7BY15</accession>
<dbReference type="InterPro" id="IPR004358">
    <property type="entry name" value="Sig_transdc_His_kin-like_C"/>
</dbReference>
<dbReference type="PROSITE" id="PS50109">
    <property type="entry name" value="HIS_KIN"/>
    <property type="match status" value="1"/>
</dbReference>
<feature type="domain" description="Histidine kinase" evidence="9">
    <location>
        <begin position="1"/>
        <end position="171"/>
    </location>
</feature>
<dbReference type="Proteomes" id="UP001519887">
    <property type="component" value="Unassembled WGS sequence"/>
</dbReference>
<keyword evidence="5" id="KW-0547">Nucleotide-binding</keyword>
<comment type="catalytic activity">
    <reaction evidence="1">
        <text>ATP + protein L-histidine = ADP + protein N-phospho-L-histidine.</text>
        <dbReference type="EC" id="2.7.13.3"/>
    </reaction>
</comment>
<comment type="subcellular location">
    <subcellularLocation>
        <location evidence="2">Membrane</location>
    </subcellularLocation>
</comment>
<evidence type="ECO:0000313" key="11">
    <source>
        <dbReference type="Proteomes" id="UP001519887"/>
    </source>
</evidence>
<keyword evidence="4" id="KW-0808">Transferase</keyword>
<dbReference type="EMBL" id="JAHZIK010000087">
    <property type="protein sequence ID" value="MBW7453550.1"/>
    <property type="molecule type" value="Genomic_DNA"/>
</dbReference>
<dbReference type="CDD" id="cd00075">
    <property type="entry name" value="HATPase"/>
    <property type="match status" value="1"/>
</dbReference>
<dbReference type="RefSeq" id="WP_210046761.1">
    <property type="nucleotide sequence ID" value="NZ_JBHLVU010000039.1"/>
</dbReference>
<evidence type="ECO:0000256" key="6">
    <source>
        <dbReference type="ARBA" id="ARBA00022777"/>
    </source>
</evidence>
<reference evidence="10 11" key="1">
    <citation type="submission" date="2021-07" db="EMBL/GenBank/DDBJ databases">
        <title>Paenibacillus radiodurans sp. nov., isolated from the southeastern edge of Tengger Desert.</title>
        <authorList>
            <person name="Zhang G."/>
        </authorList>
    </citation>
    <scope>NUCLEOTIDE SEQUENCE [LARGE SCALE GENOMIC DNA]</scope>
    <source>
        <strain evidence="10 11">CCM 7311</strain>
    </source>
</reference>
<protein>
    <recommendedName>
        <fullName evidence="3">histidine kinase</fullName>
        <ecNumber evidence="3">2.7.13.3</ecNumber>
    </recommendedName>
</protein>
<dbReference type="EC" id="2.7.13.3" evidence="3"/>
<keyword evidence="6 10" id="KW-0418">Kinase</keyword>
<proteinExistence type="predicted"/>
<dbReference type="InterPro" id="IPR036890">
    <property type="entry name" value="HATPase_C_sf"/>
</dbReference>
<keyword evidence="7" id="KW-0067">ATP-binding</keyword>
<evidence type="ECO:0000313" key="10">
    <source>
        <dbReference type="EMBL" id="MBW7453550.1"/>
    </source>
</evidence>
<evidence type="ECO:0000256" key="5">
    <source>
        <dbReference type="ARBA" id="ARBA00022741"/>
    </source>
</evidence>
<evidence type="ECO:0000259" key="9">
    <source>
        <dbReference type="PROSITE" id="PS50109"/>
    </source>
</evidence>
<keyword evidence="8" id="KW-0902">Two-component regulatory system</keyword>
<dbReference type="InterPro" id="IPR003594">
    <property type="entry name" value="HATPase_dom"/>
</dbReference>
<evidence type="ECO:0000256" key="8">
    <source>
        <dbReference type="ARBA" id="ARBA00023012"/>
    </source>
</evidence>
<dbReference type="PANTHER" id="PTHR42878">
    <property type="entry name" value="TWO-COMPONENT HISTIDINE KINASE"/>
    <property type="match status" value="1"/>
</dbReference>
<name>A0ABS7BY15_9BACL</name>
<organism evidence="10 11">
    <name type="scientific">Paenibacillus sepulcri</name>
    <dbReference type="NCBI Taxonomy" id="359917"/>
    <lineage>
        <taxon>Bacteria</taxon>
        <taxon>Bacillati</taxon>
        <taxon>Bacillota</taxon>
        <taxon>Bacilli</taxon>
        <taxon>Bacillales</taxon>
        <taxon>Paenibacillaceae</taxon>
        <taxon>Paenibacillus</taxon>
    </lineage>
</organism>
<evidence type="ECO:0000256" key="7">
    <source>
        <dbReference type="ARBA" id="ARBA00022840"/>
    </source>
</evidence>